<sequence>MSKIDPDLFRAEAQALAHSYGTCPQCGAELVMRHGKHGPFLGCSAYPACDYVRSLNGQGGTVAKILEGTHCPDCGAVLVIRKGRYGLFIACSQFPDCRHVEQESESVEQLDAVPCPACRKGQLVSRQSRQGKTFYACDAYPKCKFVVNDPPVAQPCPQCGCSILLRREGQSGTYLCCPQKNCTYRSDSL</sequence>
<dbReference type="EMBL" id="BAABFC010000004">
    <property type="protein sequence ID" value="GAA4494973.1"/>
    <property type="molecule type" value="Genomic_DNA"/>
</dbReference>
<dbReference type="RefSeq" id="WP_345010187.1">
    <property type="nucleotide sequence ID" value="NZ_BAABFC010000004.1"/>
</dbReference>
<dbReference type="Pfam" id="PF01396">
    <property type="entry name" value="Zn_ribbon_Top1"/>
    <property type="match status" value="4"/>
</dbReference>
<gene>
    <name evidence="2" type="ORF">GCM10023095_07420</name>
</gene>
<evidence type="ECO:0000313" key="3">
    <source>
        <dbReference type="Proteomes" id="UP001501321"/>
    </source>
</evidence>
<dbReference type="PANTHER" id="PTHR42785:SF1">
    <property type="entry name" value="DNA TOPOISOMERASE"/>
    <property type="match status" value="1"/>
</dbReference>
<feature type="domain" description="DNA topoisomerase type IA zn finger" evidence="1">
    <location>
        <begin position="70"/>
        <end position="103"/>
    </location>
</feature>
<keyword evidence="3" id="KW-1185">Reference proteome</keyword>
<evidence type="ECO:0000259" key="1">
    <source>
        <dbReference type="Pfam" id="PF01396"/>
    </source>
</evidence>
<organism evidence="2 3">
    <name type="scientific">Pseudaeromonas paramecii</name>
    <dbReference type="NCBI Taxonomy" id="2138166"/>
    <lineage>
        <taxon>Bacteria</taxon>
        <taxon>Pseudomonadati</taxon>
        <taxon>Pseudomonadota</taxon>
        <taxon>Gammaproteobacteria</taxon>
        <taxon>Aeromonadales</taxon>
        <taxon>Aeromonadaceae</taxon>
        <taxon>Pseudaeromonas</taxon>
    </lineage>
</organism>
<dbReference type="InterPro" id="IPR013498">
    <property type="entry name" value="Topo_IA_Znf"/>
</dbReference>
<reference evidence="3" key="1">
    <citation type="journal article" date="2019" name="Int. J. Syst. Evol. Microbiol.">
        <title>The Global Catalogue of Microorganisms (GCM) 10K type strain sequencing project: providing services to taxonomists for standard genome sequencing and annotation.</title>
        <authorList>
            <consortium name="The Broad Institute Genomics Platform"/>
            <consortium name="The Broad Institute Genome Sequencing Center for Infectious Disease"/>
            <person name="Wu L."/>
            <person name="Ma J."/>
        </authorList>
    </citation>
    <scope>NUCLEOTIDE SEQUENCE [LARGE SCALE GENOMIC DNA]</scope>
    <source>
        <strain evidence="3">JCM 32226</strain>
    </source>
</reference>
<accession>A0ABP8PZT5</accession>
<dbReference type="SUPFAM" id="SSF57783">
    <property type="entry name" value="Zinc beta-ribbon"/>
    <property type="match status" value="2"/>
</dbReference>
<feature type="domain" description="DNA topoisomerase type IA zn finger" evidence="1">
    <location>
        <begin position="155"/>
        <end position="184"/>
    </location>
</feature>
<dbReference type="Gene3D" id="3.30.65.10">
    <property type="entry name" value="Bacterial Topoisomerase I, domain 1"/>
    <property type="match status" value="2"/>
</dbReference>
<name>A0ABP8PZT5_9GAMM</name>
<dbReference type="Proteomes" id="UP001501321">
    <property type="component" value="Unassembled WGS sequence"/>
</dbReference>
<evidence type="ECO:0000313" key="2">
    <source>
        <dbReference type="EMBL" id="GAA4494973.1"/>
    </source>
</evidence>
<proteinExistence type="predicted"/>
<dbReference type="PANTHER" id="PTHR42785">
    <property type="entry name" value="DNA TOPOISOMERASE, TYPE IA, CORE"/>
    <property type="match status" value="1"/>
</dbReference>
<feature type="domain" description="DNA topoisomerase type IA zn finger" evidence="1">
    <location>
        <begin position="21"/>
        <end position="56"/>
    </location>
</feature>
<feature type="domain" description="DNA topoisomerase type IA zn finger" evidence="1">
    <location>
        <begin position="114"/>
        <end position="151"/>
    </location>
</feature>
<dbReference type="InterPro" id="IPR000380">
    <property type="entry name" value="Topo_IA"/>
</dbReference>
<comment type="caution">
    <text evidence="2">The sequence shown here is derived from an EMBL/GenBank/DDBJ whole genome shotgun (WGS) entry which is preliminary data.</text>
</comment>
<protein>
    <submittedName>
        <fullName evidence="2">Type I DNA topoisomerase</fullName>
    </submittedName>
</protein>